<keyword evidence="4" id="KW-1185">Reference proteome</keyword>
<keyword evidence="2" id="KW-1133">Transmembrane helix</keyword>
<accession>A0AAN7BVI4</accession>
<feature type="transmembrane region" description="Helical" evidence="2">
    <location>
        <begin position="225"/>
        <end position="247"/>
    </location>
</feature>
<reference evidence="3" key="2">
    <citation type="submission" date="2023-05" db="EMBL/GenBank/DDBJ databases">
        <authorList>
            <consortium name="Lawrence Berkeley National Laboratory"/>
            <person name="Steindorff A."/>
            <person name="Hensen N."/>
            <person name="Bonometti L."/>
            <person name="Westerberg I."/>
            <person name="Brannstrom I.O."/>
            <person name="Guillou S."/>
            <person name="Cros-Aarteil S."/>
            <person name="Calhoun S."/>
            <person name="Haridas S."/>
            <person name="Kuo A."/>
            <person name="Mondo S."/>
            <person name="Pangilinan J."/>
            <person name="Riley R."/>
            <person name="Labutti K."/>
            <person name="Andreopoulos B."/>
            <person name="Lipzen A."/>
            <person name="Chen C."/>
            <person name="Yanf M."/>
            <person name="Daum C."/>
            <person name="Ng V."/>
            <person name="Clum A."/>
            <person name="Ohm R."/>
            <person name="Martin F."/>
            <person name="Silar P."/>
            <person name="Natvig D."/>
            <person name="Lalanne C."/>
            <person name="Gautier V."/>
            <person name="Ament-Velasquez S.L."/>
            <person name="Kruys A."/>
            <person name="Hutchinson M.I."/>
            <person name="Powell A.J."/>
            <person name="Barry K."/>
            <person name="Miller A.N."/>
            <person name="Grigoriev I.V."/>
            <person name="Debuchy R."/>
            <person name="Gladieux P."/>
            <person name="Thoren M.H."/>
            <person name="Johannesson H."/>
        </authorList>
    </citation>
    <scope>NUCLEOTIDE SEQUENCE</scope>
    <source>
        <strain evidence="3">CBS 990.96</strain>
    </source>
</reference>
<name>A0AAN7BVI4_9PEZI</name>
<keyword evidence="2" id="KW-0472">Membrane</keyword>
<protein>
    <submittedName>
        <fullName evidence="3">Uncharacterized protein</fullName>
    </submittedName>
</protein>
<gene>
    <name evidence="3" type="ORF">QBC38DRAFT_441002</name>
</gene>
<evidence type="ECO:0000313" key="3">
    <source>
        <dbReference type="EMBL" id="KAK4230384.1"/>
    </source>
</evidence>
<dbReference type="Proteomes" id="UP001301958">
    <property type="component" value="Unassembled WGS sequence"/>
</dbReference>
<comment type="caution">
    <text evidence="3">The sequence shown here is derived from an EMBL/GenBank/DDBJ whole genome shotgun (WGS) entry which is preliminary data.</text>
</comment>
<organism evidence="3 4">
    <name type="scientific">Podospora fimiseda</name>
    <dbReference type="NCBI Taxonomy" id="252190"/>
    <lineage>
        <taxon>Eukaryota</taxon>
        <taxon>Fungi</taxon>
        <taxon>Dikarya</taxon>
        <taxon>Ascomycota</taxon>
        <taxon>Pezizomycotina</taxon>
        <taxon>Sordariomycetes</taxon>
        <taxon>Sordariomycetidae</taxon>
        <taxon>Sordariales</taxon>
        <taxon>Podosporaceae</taxon>
        <taxon>Podospora</taxon>
    </lineage>
</organism>
<evidence type="ECO:0000313" key="4">
    <source>
        <dbReference type="Proteomes" id="UP001301958"/>
    </source>
</evidence>
<proteinExistence type="predicted"/>
<reference evidence="3" key="1">
    <citation type="journal article" date="2023" name="Mol. Phylogenet. Evol.">
        <title>Genome-scale phylogeny and comparative genomics of the fungal order Sordariales.</title>
        <authorList>
            <person name="Hensen N."/>
            <person name="Bonometti L."/>
            <person name="Westerberg I."/>
            <person name="Brannstrom I.O."/>
            <person name="Guillou S."/>
            <person name="Cros-Aarteil S."/>
            <person name="Calhoun S."/>
            <person name="Haridas S."/>
            <person name="Kuo A."/>
            <person name="Mondo S."/>
            <person name="Pangilinan J."/>
            <person name="Riley R."/>
            <person name="LaButti K."/>
            <person name="Andreopoulos B."/>
            <person name="Lipzen A."/>
            <person name="Chen C."/>
            <person name="Yan M."/>
            <person name="Daum C."/>
            <person name="Ng V."/>
            <person name="Clum A."/>
            <person name="Steindorff A."/>
            <person name="Ohm R.A."/>
            <person name="Martin F."/>
            <person name="Silar P."/>
            <person name="Natvig D.O."/>
            <person name="Lalanne C."/>
            <person name="Gautier V."/>
            <person name="Ament-Velasquez S.L."/>
            <person name="Kruys A."/>
            <person name="Hutchinson M.I."/>
            <person name="Powell A.J."/>
            <person name="Barry K."/>
            <person name="Miller A.N."/>
            <person name="Grigoriev I.V."/>
            <person name="Debuchy R."/>
            <person name="Gladieux P."/>
            <person name="Hiltunen Thoren M."/>
            <person name="Johannesson H."/>
        </authorList>
    </citation>
    <scope>NUCLEOTIDE SEQUENCE</scope>
    <source>
        <strain evidence="3">CBS 990.96</strain>
    </source>
</reference>
<dbReference type="AlphaFoldDB" id="A0AAN7BVI4"/>
<feature type="region of interest" description="Disordered" evidence="1">
    <location>
        <begin position="142"/>
        <end position="162"/>
    </location>
</feature>
<evidence type="ECO:0000256" key="2">
    <source>
        <dbReference type="SAM" id="Phobius"/>
    </source>
</evidence>
<dbReference type="EMBL" id="MU865299">
    <property type="protein sequence ID" value="KAK4230384.1"/>
    <property type="molecule type" value="Genomic_DNA"/>
</dbReference>
<keyword evidence="2" id="KW-0812">Transmembrane</keyword>
<evidence type="ECO:0000256" key="1">
    <source>
        <dbReference type="SAM" id="MobiDB-lite"/>
    </source>
</evidence>
<sequence>MTGVGHKGVETTISKRIKGNKENNNPHRIFVEVNKHTVTMDIPLCIGNPAAGVEGECSVTTESAEEHDNRAAEPFSTATEAAEKFRPPPDVTGSSVHIEPSLSAYVAPLSPVIDETVVVTGFPRKTATPSSPTTRAATTTTFVQHTAGKSSSHALTSSSTGHSPIVTTVDTITIISNATQTTFQTVTNLKTTTIIGTIGAIYPPSNPNPGSFGSGSSTTANQAHLLTVGGSTVLAGAVFTAVIFLLVRYVMKVRQRRRWASEDAQLQASSQVEKGSGGGVGGDQGVAQGLGVMNAAHQAWGQAGAHHAGFV</sequence>